<feature type="domain" description="HTH cro/C1-type" evidence="1">
    <location>
        <begin position="17"/>
        <end position="61"/>
    </location>
</feature>
<dbReference type="CDD" id="cd00093">
    <property type="entry name" value="HTH_XRE"/>
    <property type="match status" value="1"/>
</dbReference>
<name>A0A0H3AJ58_VIBC3</name>
<dbReference type="OrthoDB" id="9791537at2"/>
<dbReference type="PROSITE" id="PS50943">
    <property type="entry name" value="HTH_CROC1"/>
    <property type="match status" value="1"/>
</dbReference>
<dbReference type="GO" id="GO:0003677">
    <property type="term" value="F:DNA binding"/>
    <property type="evidence" value="ECO:0007669"/>
    <property type="project" value="InterPro"/>
</dbReference>
<dbReference type="KEGG" id="vcr:VC395_1918"/>
<protein>
    <recommendedName>
        <fullName evidence="1">HTH cro/C1-type domain-containing protein</fullName>
    </recommendedName>
</protein>
<evidence type="ECO:0000259" key="1">
    <source>
        <dbReference type="PROSITE" id="PS50943"/>
    </source>
</evidence>
<organism evidence="2 3">
    <name type="scientific">Vibrio cholerae serotype O1 (strain ATCC 39541 / Classical Ogawa 395 / O395)</name>
    <dbReference type="NCBI Taxonomy" id="345073"/>
    <lineage>
        <taxon>Bacteria</taxon>
        <taxon>Pseudomonadati</taxon>
        <taxon>Pseudomonadota</taxon>
        <taxon>Gammaproteobacteria</taxon>
        <taxon>Vibrionales</taxon>
        <taxon>Vibrionaceae</taxon>
        <taxon>Vibrio</taxon>
    </lineage>
</organism>
<evidence type="ECO:0000313" key="3">
    <source>
        <dbReference type="Proteomes" id="UP000000249"/>
    </source>
</evidence>
<dbReference type="InterPro" id="IPR010982">
    <property type="entry name" value="Lambda_DNA-bd_dom_sf"/>
</dbReference>
<dbReference type="Gene3D" id="1.10.260.40">
    <property type="entry name" value="lambda repressor-like DNA-binding domains"/>
    <property type="match status" value="1"/>
</dbReference>
<dbReference type="AlphaFoldDB" id="A0A0H3AJ58"/>
<dbReference type="SUPFAM" id="SSF47413">
    <property type="entry name" value="lambda repressor-like DNA-binding domains"/>
    <property type="match status" value="1"/>
</dbReference>
<dbReference type="PATRIC" id="fig|345073.21.peg.1856"/>
<dbReference type="SMR" id="A0A0H3AJ58"/>
<dbReference type="eggNOG" id="ENOG5033NRJ">
    <property type="taxonomic scope" value="Bacteria"/>
</dbReference>
<gene>
    <name evidence="2" type="ordered locus">VC0395_A1400</name>
</gene>
<dbReference type="EMBL" id="CP000627">
    <property type="protein sequence ID" value="ABQ20424.1"/>
    <property type="molecule type" value="Genomic_DNA"/>
</dbReference>
<proteinExistence type="predicted"/>
<evidence type="ECO:0000313" key="2">
    <source>
        <dbReference type="EMBL" id="ABQ20424.1"/>
    </source>
</evidence>
<dbReference type="KEGG" id="vco:VC0395_A1400"/>
<accession>A0A0H3AJ58</accession>
<dbReference type="InterPro" id="IPR001387">
    <property type="entry name" value="Cro/C1-type_HTH"/>
</dbReference>
<dbReference type="Proteomes" id="UP000000249">
    <property type="component" value="Chromosome 1"/>
</dbReference>
<sequence>MSISERLKSVIDAKFSTLKGASEFTGIPYRSLQSYVSGKQSPGSEALVTLHKTLRVDLNWLLTGEENSWPTTEDRKEVCVNLMEYIEMEFEAESGTKPYCGDIATIYNRVLHHKGVEAEPWDNVEALKRAVKYEVLGFINMQTRIKRQLGFRM</sequence>
<reference evidence="2 3" key="1">
    <citation type="submission" date="2007-03" db="EMBL/GenBank/DDBJ databases">
        <authorList>
            <person name="Heidelberg J."/>
        </authorList>
    </citation>
    <scope>NUCLEOTIDE SEQUENCE [LARGE SCALE GENOMIC DNA]</scope>
    <source>
        <strain evidence="3">ATCC 39541 / Classical Ogawa 395 / O395</strain>
    </source>
</reference>